<dbReference type="SUPFAM" id="SSF48403">
    <property type="entry name" value="Ankyrin repeat"/>
    <property type="match status" value="2"/>
</dbReference>
<feature type="region of interest" description="Disordered" evidence="6">
    <location>
        <begin position="1293"/>
        <end position="1315"/>
    </location>
</feature>
<protein>
    <submittedName>
        <fullName evidence="8">Tetratricopeptide repeat and ankyrin repeat containing 1</fullName>
    </submittedName>
</protein>
<feature type="compositionally biased region" description="Low complexity" evidence="6">
    <location>
        <begin position="1161"/>
        <end position="1172"/>
    </location>
</feature>
<feature type="binding site" evidence="5">
    <location>
        <begin position="1076"/>
        <end position="1083"/>
    </location>
    <ligand>
        <name>ATP</name>
        <dbReference type="ChEBI" id="CHEBI:30616"/>
    </ligand>
</feature>
<dbReference type="InterPro" id="IPR002110">
    <property type="entry name" value="Ankyrin_rpt"/>
</dbReference>
<dbReference type="Gene3D" id="1.25.40.10">
    <property type="entry name" value="Tetratricopeptide repeat domain"/>
    <property type="match status" value="1"/>
</dbReference>
<dbReference type="SMART" id="SM00248">
    <property type="entry name" value="ANK"/>
    <property type="match status" value="4"/>
</dbReference>
<reference evidence="8" key="1">
    <citation type="submission" date="2025-08" db="UniProtKB">
        <authorList>
            <consortium name="Ensembl"/>
        </authorList>
    </citation>
    <scope>IDENTIFICATION</scope>
</reference>
<name>A0A8C9PDP0_SPEDA</name>
<evidence type="ECO:0000313" key="8">
    <source>
        <dbReference type="Ensembl" id="ENSSDAP00000006202.1"/>
    </source>
</evidence>
<dbReference type="Ensembl" id="ENSSDAT00000007084.1">
    <property type="protein sequence ID" value="ENSSDAP00000006202.1"/>
    <property type="gene ID" value="ENSSDAG00000005611.1"/>
</dbReference>
<accession>A0A8C9PDP0</accession>
<keyword evidence="1 5" id="KW-0547">Nucleotide-binding</keyword>
<keyword evidence="4 5" id="KW-0067">ATP-binding</keyword>
<dbReference type="PANTHER" id="PTHR21529">
    <property type="entry name" value="MAMMARY TURMOR VIRUS RECEPTOR HOMOLOG 1, 2 MTVR1, 2"/>
    <property type="match status" value="1"/>
</dbReference>
<organism evidence="8 9">
    <name type="scientific">Spermophilus dauricus</name>
    <name type="common">Daurian ground squirrel</name>
    <dbReference type="NCBI Taxonomy" id="99837"/>
    <lineage>
        <taxon>Eukaryota</taxon>
        <taxon>Metazoa</taxon>
        <taxon>Chordata</taxon>
        <taxon>Craniata</taxon>
        <taxon>Vertebrata</taxon>
        <taxon>Euteleostomi</taxon>
        <taxon>Mammalia</taxon>
        <taxon>Eutheria</taxon>
        <taxon>Euarchontoglires</taxon>
        <taxon>Glires</taxon>
        <taxon>Rodentia</taxon>
        <taxon>Sciuromorpha</taxon>
        <taxon>Sciuridae</taxon>
        <taxon>Xerinae</taxon>
        <taxon>Marmotini</taxon>
        <taxon>Spermophilus</taxon>
    </lineage>
</organism>
<feature type="domain" description="UvrD-like helicase ATP-binding" evidence="7">
    <location>
        <begin position="1055"/>
        <end position="1517"/>
    </location>
</feature>
<dbReference type="InterPro" id="IPR019734">
    <property type="entry name" value="TPR_rpt"/>
</dbReference>
<feature type="region of interest" description="Disordered" evidence="6">
    <location>
        <begin position="646"/>
        <end position="699"/>
    </location>
</feature>
<keyword evidence="3 5" id="KW-0347">Helicase</keyword>
<dbReference type="SMART" id="SM00028">
    <property type="entry name" value="TPR"/>
    <property type="match status" value="3"/>
</dbReference>
<evidence type="ECO:0000256" key="2">
    <source>
        <dbReference type="ARBA" id="ARBA00022801"/>
    </source>
</evidence>
<keyword evidence="9" id="KW-1185">Reference proteome</keyword>
<dbReference type="InterPro" id="IPR036770">
    <property type="entry name" value="Ankyrin_rpt-contain_sf"/>
</dbReference>
<dbReference type="GO" id="GO:0004386">
    <property type="term" value="F:helicase activity"/>
    <property type="evidence" value="ECO:0007669"/>
    <property type="project" value="UniProtKB-UniRule"/>
</dbReference>
<feature type="compositionally biased region" description="Basic and acidic residues" evidence="6">
    <location>
        <begin position="1117"/>
        <end position="1133"/>
    </location>
</feature>
<evidence type="ECO:0000256" key="1">
    <source>
        <dbReference type="ARBA" id="ARBA00022741"/>
    </source>
</evidence>
<dbReference type="InterPro" id="IPR027417">
    <property type="entry name" value="P-loop_NTPase"/>
</dbReference>
<evidence type="ECO:0000259" key="7">
    <source>
        <dbReference type="PROSITE" id="PS51198"/>
    </source>
</evidence>
<feature type="compositionally biased region" description="Low complexity" evidence="6">
    <location>
        <begin position="770"/>
        <end position="781"/>
    </location>
</feature>
<dbReference type="Gene3D" id="1.25.40.20">
    <property type="entry name" value="Ankyrin repeat-containing domain"/>
    <property type="match status" value="2"/>
</dbReference>
<proteinExistence type="predicted"/>
<evidence type="ECO:0000256" key="3">
    <source>
        <dbReference type="ARBA" id="ARBA00022806"/>
    </source>
</evidence>
<feature type="compositionally biased region" description="Acidic residues" evidence="6">
    <location>
        <begin position="1293"/>
        <end position="1305"/>
    </location>
</feature>
<feature type="compositionally biased region" description="Acidic residues" evidence="6">
    <location>
        <begin position="1134"/>
        <end position="1160"/>
    </location>
</feature>
<reference evidence="8" key="2">
    <citation type="submission" date="2025-09" db="UniProtKB">
        <authorList>
            <consortium name="Ensembl"/>
        </authorList>
    </citation>
    <scope>IDENTIFICATION</scope>
</reference>
<sequence length="1639" mass="186478">MDPAAYAELLKESGNQVLKNGNFSLAIRKYDEAIQILLQLYQWGVPPRDLAVLLCNKSNAFYSLGKWNEAFLAAKECLQWDPTYVKGYYRAGYSLLRLLQPYEAARMFFEGLRLLQSGQDQAQIADFLVGVFTTMSSDSIVLQSFLPCFDHIFTTGFSTEVWQSVIEKLAKKGLWHSFLLLSAKKDRLPENIHVPELSLKSLFEKYVFIGLYEKMEQVPKLVQWLISIGASIETIGPYPLHALMRLCIQARENQLFRWLMDHKPEWKGRINQKDEDGCTVLHVVAAHSPGYLIKRQTEDVQMLLRFGADPTLLDRQSRSAVDVLKRNKNFKAIEKINSHLEKLATCSKDLSGLSNGDGPTSDSDIFRKTSEQLVQYMNSGNRLLHKNFLKQEVVQRFLRLLSSLQEIPPDLICDINRDCANTFIKFLLEKQKWSEVLLLLTRKVSGEPPPGDCLIKDCNLSDLDICTIIPHLSAWDQRKTQLLGRLIDSGALPDGLQQSQERPLLMCLKHEDFELAFLLLTKGADPRSISLTEGDTPLHAALHIFLDINADTGFNFLSHLLDLFWSNPTEYYYLNPNIQDSNGNTLMHLLFQKGMLKRMKKLIDLLVKFDINFNLKNKEGKDVRHRIKKNDALLLAWNKALTENRRRSRQDSAAHLGKLSRSSTAGHTSQLKSQGSFKSLPYGTTARTPSEGATVPDSWETLPGAQVTRQESEAIRPRSLRDRLVQDITILIQQVELDTALPEDCPQCPEPLEVGGVMEVKKDKLQRTLSVGSSDSSGNNSAVPEAGEGHAQAGPGASQLVPAGNRGREGSDDQDNWSMQEIEACLQDFDNMTWEIECTSEMLKKLSSKVMTKVIKKKIILAIQQLGNGEWTQGLQKRLKHLKGNIRLFEAKLDKGARMLWELAIDFSPRCSENPEKIIATERNTSSMEKSGRVYTEIIRIWDIVLDHCKLSDSIMAICSAYNRGLSCVLRKKLKGINKGLVSANMKIQKRIPRCYVEDTEAEKSREQVDPEYFPPASAVETEYNIMKFHSFSTNMAFNILNDMTATVEYPFRVGELEYAVIDLNPRPLEPIILIGRSGTGKTTCCLYRLWKKFHIYWEKAEQAGSPLLTKQMWPKRKLEAEPRKEGPDREQKEEEEEDEEDEGSSEVETLDSVEEEQESEACAGGAGVEAVGDGHGVEGYPSEHPHQLEHLHQIFVTKNHVLCQEVQRNFIELSKSTKATSHYKPLEPNVHKLQDLKDENFPLFVTSKQLLLLLDASLPKPFFLRNEDGSLKRTIIGWSTQEELTIPNWQEDDEEAEVDGDYSEEDKAAEMRTGDSDPRVYVTFEVFTNEIWPKMTKGKTSYNPALIWKEIKSFLKGSFEALSCPYGRLTEEAYKKLGRKRSPNFKEDRSEIYSLFCLYQQIRSQKGYFDEEDVLYNLSRRLSKLRVLPWSIHELYGDEIQDFTQAELALLMKCINDPNAMFLTGDTAQSIMKGVAFRFSDLRSLFHYASRNTVDKQCAVRKPKKIHHLYQNYRSHSGILNLASGVVDLLQFYFPESFDRLPRDSGLFDGPKPTVLESCSVSDLAILLRGNKRKTQPIEFGAHQVILVANEMAKEKIPEELGLALVLTVYEAKGLEFDDVLLYNFFTDSEGFLSWSKL</sequence>
<dbReference type="Gene3D" id="3.40.50.300">
    <property type="entry name" value="P-loop containing nucleotide triphosphate hydrolases"/>
    <property type="match status" value="1"/>
</dbReference>
<feature type="compositionally biased region" description="Polar residues" evidence="6">
    <location>
        <begin position="660"/>
        <end position="677"/>
    </location>
</feature>
<dbReference type="PANTHER" id="PTHR21529:SF4">
    <property type="entry name" value="TPR AND ANKYRIN REPEAT-CONTAINING PROTEIN 1"/>
    <property type="match status" value="1"/>
</dbReference>
<dbReference type="InterPro" id="IPR011990">
    <property type="entry name" value="TPR-like_helical_dom_sf"/>
</dbReference>
<dbReference type="InterPro" id="IPR039904">
    <property type="entry name" value="TRANK1"/>
</dbReference>
<dbReference type="InterPro" id="IPR014016">
    <property type="entry name" value="UvrD-like_ATP-bd"/>
</dbReference>
<evidence type="ECO:0000256" key="6">
    <source>
        <dbReference type="SAM" id="MobiDB-lite"/>
    </source>
</evidence>
<feature type="region of interest" description="Disordered" evidence="6">
    <location>
        <begin position="1114"/>
        <end position="1184"/>
    </location>
</feature>
<evidence type="ECO:0000256" key="5">
    <source>
        <dbReference type="PROSITE-ProRule" id="PRU00560"/>
    </source>
</evidence>
<dbReference type="GO" id="GO:0016787">
    <property type="term" value="F:hydrolase activity"/>
    <property type="evidence" value="ECO:0007669"/>
    <property type="project" value="UniProtKB-UniRule"/>
</dbReference>
<evidence type="ECO:0000313" key="9">
    <source>
        <dbReference type="Proteomes" id="UP000694422"/>
    </source>
</evidence>
<keyword evidence="2 5" id="KW-0378">Hydrolase</keyword>
<evidence type="ECO:0000256" key="4">
    <source>
        <dbReference type="ARBA" id="ARBA00022840"/>
    </source>
</evidence>
<dbReference type="GO" id="GO:0005524">
    <property type="term" value="F:ATP binding"/>
    <property type="evidence" value="ECO:0007669"/>
    <property type="project" value="UniProtKB-UniRule"/>
</dbReference>
<feature type="region of interest" description="Disordered" evidence="6">
    <location>
        <begin position="767"/>
        <end position="815"/>
    </location>
</feature>
<dbReference type="SUPFAM" id="SSF48452">
    <property type="entry name" value="TPR-like"/>
    <property type="match status" value="1"/>
</dbReference>
<dbReference type="SUPFAM" id="SSF52540">
    <property type="entry name" value="P-loop containing nucleoside triphosphate hydrolases"/>
    <property type="match status" value="1"/>
</dbReference>
<dbReference type="PROSITE" id="PS51198">
    <property type="entry name" value="UVRD_HELICASE_ATP_BIND"/>
    <property type="match status" value="1"/>
</dbReference>
<dbReference type="Proteomes" id="UP000694422">
    <property type="component" value="Unplaced"/>
</dbReference>
<feature type="compositionally biased region" description="Basic and acidic residues" evidence="6">
    <location>
        <begin position="1306"/>
        <end position="1315"/>
    </location>
</feature>